<dbReference type="EMBL" id="CM055741">
    <property type="protein sequence ID" value="KAJ8002362.1"/>
    <property type="molecule type" value="Genomic_DNA"/>
</dbReference>
<reference evidence="1" key="1">
    <citation type="submission" date="2021-05" db="EMBL/GenBank/DDBJ databases">
        <authorList>
            <person name="Pan Q."/>
            <person name="Jouanno E."/>
            <person name="Zahm M."/>
            <person name="Klopp C."/>
            <person name="Cabau C."/>
            <person name="Louis A."/>
            <person name="Berthelot C."/>
            <person name="Parey E."/>
            <person name="Roest Crollius H."/>
            <person name="Montfort J."/>
            <person name="Robinson-Rechavi M."/>
            <person name="Bouchez O."/>
            <person name="Lampietro C."/>
            <person name="Lopez Roques C."/>
            <person name="Donnadieu C."/>
            <person name="Postlethwait J."/>
            <person name="Bobe J."/>
            <person name="Dillon D."/>
            <person name="Chandos A."/>
            <person name="von Hippel F."/>
            <person name="Guiguen Y."/>
        </authorList>
    </citation>
    <scope>NUCLEOTIDE SEQUENCE</scope>
    <source>
        <strain evidence="1">YG-Jan2019</strain>
    </source>
</reference>
<gene>
    <name evidence="1" type="ORF">DPEC_G00179090</name>
</gene>
<accession>A0ACC2GFL5</accession>
<sequence>MPQKLHFPEFTSRSKLAACHVTGIFTNLEHLKGLGGSQSFRTNKLQREDLQVHSKIHSKDANGLQPNLLTKLLAEVQLIGS</sequence>
<organism evidence="1 2">
    <name type="scientific">Dallia pectoralis</name>
    <name type="common">Alaska blackfish</name>
    <dbReference type="NCBI Taxonomy" id="75939"/>
    <lineage>
        <taxon>Eukaryota</taxon>
        <taxon>Metazoa</taxon>
        <taxon>Chordata</taxon>
        <taxon>Craniata</taxon>
        <taxon>Vertebrata</taxon>
        <taxon>Euteleostomi</taxon>
        <taxon>Actinopterygii</taxon>
        <taxon>Neopterygii</taxon>
        <taxon>Teleostei</taxon>
        <taxon>Protacanthopterygii</taxon>
        <taxon>Esociformes</taxon>
        <taxon>Umbridae</taxon>
        <taxon>Dallia</taxon>
    </lineage>
</organism>
<keyword evidence="2" id="KW-1185">Reference proteome</keyword>
<evidence type="ECO:0000313" key="1">
    <source>
        <dbReference type="EMBL" id="KAJ8002362.1"/>
    </source>
</evidence>
<protein>
    <submittedName>
        <fullName evidence="1">Uncharacterized protein</fullName>
    </submittedName>
</protein>
<comment type="caution">
    <text evidence="1">The sequence shown here is derived from an EMBL/GenBank/DDBJ whole genome shotgun (WGS) entry which is preliminary data.</text>
</comment>
<proteinExistence type="predicted"/>
<evidence type="ECO:0000313" key="2">
    <source>
        <dbReference type="Proteomes" id="UP001157502"/>
    </source>
</evidence>
<dbReference type="Proteomes" id="UP001157502">
    <property type="component" value="Chromosome 14"/>
</dbReference>
<name>A0ACC2GFL5_DALPE</name>